<gene>
    <name evidence="1" type="ORF">CTRU02_205965</name>
</gene>
<reference evidence="1 2" key="1">
    <citation type="journal article" date="2020" name="Phytopathology">
        <title>Genome Sequence Resources of Colletotrichum truncatum, C. plurivorum, C. musicola, and C. sojae: Four Species Pathogenic to Soybean (Glycine max).</title>
        <authorList>
            <person name="Rogerio F."/>
            <person name="Boufleur T.R."/>
            <person name="Ciampi-Guillardi M."/>
            <person name="Sukno S.A."/>
            <person name="Thon M.R."/>
            <person name="Massola Junior N.S."/>
            <person name="Baroncelli R."/>
        </authorList>
    </citation>
    <scope>NUCLEOTIDE SEQUENCE [LARGE SCALE GENOMIC DNA]</scope>
    <source>
        <strain evidence="1 2">CMES1059</strain>
    </source>
</reference>
<protein>
    <submittedName>
        <fullName evidence="1">Uncharacterized protein</fullName>
    </submittedName>
</protein>
<dbReference type="Proteomes" id="UP000805649">
    <property type="component" value="Unassembled WGS sequence"/>
</dbReference>
<dbReference type="EMBL" id="VUJX02000003">
    <property type="protein sequence ID" value="KAL0939355.1"/>
    <property type="molecule type" value="Genomic_DNA"/>
</dbReference>
<organism evidence="1 2">
    <name type="scientific">Colletotrichum truncatum</name>
    <name type="common">Anthracnose fungus</name>
    <name type="synonym">Colletotrichum capsici</name>
    <dbReference type="NCBI Taxonomy" id="5467"/>
    <lineage>
        <taxon>Eukaryota</taxon>
        <taxon>Fungi</taxon>
        <taxon>Dikarya</taxon>
        <taxon>Ascomycota</taxon>
        <taxon>Pezizomycotina</taxon>
        <taxon>Sordariomycetes</taxon>
        <taxon>Hypocreomycetidae</taxon>
        <taxon>Glomerellales</taxon>
        <taxon>Glomerellaceae</taxon>
        <taxon>Colletotrichum</taxon>
        <taxon>Colletotrichum truncatum species complex</taxon>
    </lineage>
</organism>
<evidence type="ECO:0000313" key="1">
    <source>
        <dbReference type="EMBL" id="KAL0939355.1"/>
    </source>
</evidence>
<evidence type="ECO:0000313" key="2">
    <source>
        <dbReference type="Proteomes" id="UP000805649"/>
    </source>
</evidence>
<accession>A0ACC3Z5L8</accession>
<keyword evidence="2" id="KW-1185">Reference proteome</keyword>
<proteinExistence type="predicted"/>
<sequence>MPEHEPATTTLGSNNNKSMSSSATSAKITTSRGGSEAGTIQQSTIYKGVMTPIIFVSFLLSLAWVDIKYTLKRSRNHGHDHGGGWMPAWLHSIVYRRSPYYYEQAQKHSSPSPSDEQGEWYYHSKQKKLMHMEVDDAFEVRGRVLVVLGIMSLAMVWGFWILSSWMLKNIWWRSL</sequence>
<name>A0ACC3Z5L8_COLTU</name>
<comment type="caution">
    <text evidence="1">The sequence shown here is derived from an EMBL/GenBank/DDBJ whole genome shotgun (WGS) entry which is preliminary data.</text>
</comment>